<dbReference type="GO" id="GO:0052621">
    <property type="term" value="F:diguanylate cyclase activity"/>
    <property type="evidence" value="ECO:0007669"/>
    <property type="project" value="UniProtKB-EC"/>
</dbReference>
<dbReference type="Proteomes" id="UP000249898">
    <property type="component" value="Chromosome"/>
</dbReference>
<dbReference type="OrthoDB" id="176203at2"/>
<proteinExistence type="predicted"/>
<comment type="cofactor">
    <cofactor evidence="1">
        <name>Mg(2+)</name>
        <dbReference type="ChEBI" id="CHEBI:18420"/>
    </cofactor>
</comment>
<dbReference type="InterPro" id="IPR013783">
    <property type="entry name" value="Ig-like_fold"/>
</dbReference>
<name>A0A2Z4PVS0_9GAMM</name>
<dbReference type="GO" id="GO:0005886">
    <property type="term" value="C:plasma membrane"/>
    <property type="evidence" value="ECO:0007669"/>
    <property type="project" value="TreeGrafter"/>
</dbReference>
<dbReference type="Gene3D" id="2.130.10.10">
    <property type="entry name" value="YVTN repeat-like/Quinoprotein amine dehydrogenase"/>
    <property type="match status" value="3"/>
</dbReference>
<dbReference type="SUPFAM" id="SSF55073">
    <property type="entry name" value="Nucleotide cyclase"/>
    <property type="match status" value="1"/>
</dbReference>
<evidence type="ECO:0000313" key="7">
    <source>
        <dbReference type="Proteomes" id="UP000249898"/>
    </source>
</evidence>
<dbReference type="EC" id="2.7.7.65" evidence="2"/>
<dbReference type="FunFam" id="3.30.70.270:FF:000001">
    <property type="entry name" value="Diguanylate cyclase domain protein"/>
    <property type="match status" value="1"/>
</dbReference>
<accession>A0A2Z4PVS0</accession>
<dbReference type="InterPro" id="IPR011110">
    <property type="entry name" value="Reg_prop"/>
</dbReference>
<evidence type="ECO:0000259" key="5">
    <source>
        <dbReference type="PROSITE" id="PS50887"/>
    </source>
</evidence>
<gene>
    <name evidence="6" type="ORF">A8139_15705</name>
</gene>
<feature type="signal peptide" evidence="4">
    <location>
        <begin position="1"/>
        <end position="27"/>
    </location>
</feature>
<keyword evidence="4" id="KW-0732">Signal</keyword>
<dbReference type="InterPro" id="IPR043128">
    <property type="entry name" value="Rev_trsase/Diguanyl_cyclase"/>
</dbReference>
<evidence type="ECO:0000313" key="6">
    <source>
        <dbReference type="EMBL" id="AWY01239.1"/>
    </source>
</evidence>
<comment type="catalytic activity">
    <reaction evidence="3">
        <text>2 GTP = 3',3'-c-di-GMP + 2 diphosphate</text>
        <dbReference type="Rhea" id="RHEA:24898"/>
        <dbReference type="ChEBI" id="CHEBI:33019"/>
        <dbReference type="ChEBI" id="CHEBI:37565"/>
        <dbReference type="ChEBI" id="CHEBI:58805"/>
        <dbReference type="EC" id="2.7.7.65"/>
    </reaction>
</comment>
<feature type="chain" id="PRO_5016381559" description="diguanylate cyclase" evidence="4">
    <location>
        <begin position="28"/>
        <end position="964"/>
    </location>
</feature>
<dbReference type="RefSeq" id="WP_112139602.1">
    <property type="nucleotide sequence ID" value="NZ_CP016181.1"/>
</dbReference>
<dbReference type="Pfam" id="PF07495">
    <property type="entry name" value="Y_Y_Y"/>
    <property type="match status" value="1"/>
</dbReference>
<dbReference type="InterPro" id="IPR011123">
    <property type="entry name" value="Y_Y_Y"/>
</dbReference>
<dbReference type="InterPro" id="IPR015943">
    <property type="entry name" value="WD40/YVTN_repeat-like_dom_sf"/>
</dbReference>
<evidence type="ECO:0000256" key="2">
    <source>
        <dbReference type="ARBA" id="ARBA00012528"/>
    </source>
</evidence>
<dbReference type="SUPFAM" id="SSF63829">
    <property type="entry name" value="Calcium-dependent phosphotriesterase"/>
    <property type="match status" value="2"/>
</dbReference>
<dbReference type="AlphaFoldDB" id="A0A2Z4PVS0"/>
<feature type="domain" description="GGDEF" evidence="5">
    <location>
        <begin position="832"/>
        <end position="964"/>
    </location>
</feature>
<dbReference type="PANTHER" id="PTHR45138">
    <property type="entry name" value="REGULATORY COMPONENTS OF SENSORY TRANSDUCTION SYSTEM"/>
    <property type="match status" value="1"/>
</dbReference>
<dbReference type="PANTHER" id="PTHR45138:SF9">
    <property type="entry name" value="DIGUANYLATE CYCLASE DGCM-RELATED"/>
    <property type="match status" value="1"/>
</dbReference>
<dbReference type="Pfam" id="PF00990">
    <property type="entry name" value="GGDEF"/>
    <property type="match status" value="1"/>
</dbReference>
<dbReference type="CDD" id="cd01949">
    <property type="entry name" value="GGDEF"/>
    <property type="match status" value="1"/>
</dbReference>
<organism evidence="6 7">
    <name type="scientific">Marinomonas primoryensis</name>
    <dbReference type="NCBI Taxonomy" id="178399"/>
    <lineage>
        <taxon>Bacteria</taxon>
        <taxon>Pseudomonadati</taxon>
        <taxon>Pseudomonadota</taxon>
        <taxon>Gammaproteobacteria</taxon>
        <taxon>Oceanospirillales</taxon>
        <taxon>Oceanospirillaceae</taxon>
        <taxon>Marinomonas</taxon>
    </lineage>
</organism>
<dbReference type="Pfam" id="PF07494">
    <property type="entry name" value="Reg_prop"/>
    <property type="match status" value="4"/>
</dbReference>
<dbReference type="Gene3D" id="3.30.70.270">
    <property type="match status" value="1"/>
</dbReference>
<dbReference type="EMBL" id="CP016181">
    <property type="protein sequence ID" value="AWY01239.1"/>
    <property type="molecule type" value="Genomic_DNA"/>
</dbReference>
<dbReference type="NCBIfam" id="TIGR00254">
    <property type="entry name" value="GGDEF"/>
    <property type="match status" value="1"/>
</dbReference>
<dbReference type="InterPro" id="IPR000160">
    <property type="entry name" value="GGDEF_dom"/>
</dbReference>
<dbReference type="InterPro" id="IPR029787">
    <property type="entry name" value="Nucleotide_cyclase"/>
</dbReference>
<dbReference type="SMART" id="SM00267">
    <property type="entry name" value="GGDEF"/>
    <property type="match status" value="1"/>
</dbReference>
<evidence type="ECO:0000256" key="3">
    <source>
        <dbReference type="ARBA" id="ARBA00034247"/>
    </source>
</evidence>
<dbReference type="GO" id="GO:0043709">
    <property type="term" value="P:cell adhesion involved in single-species biofilm formation"/>
    <property type="evidence" value="ECO:0007669"/>
    <property type="project" value="TreeGrafter"/>
</dbReference>
<reference evidence="6 7" key="1">
    <citation type="submission" date="2016-06" db="EMBL/GenBank/DDBJ databases">
        <title>The sequenced genome of the ice-adhering bacterium Marinomonas primoryensis, from Antarctica.</title>
        <authorList>
            <person name="Graham L."/>
            <person name="Vance T.D.R."/>
            <person name="Davies P.L."/>
        </authorList>
    </citation>
    <scope>NUCLEOTIDE SEQUENCE [LARGE SCALE GENOMIC DNA]</scope>
    <source>
        <strain evidence="6 7">AceL</strain>
    </source>
</reference>
<dbReference type="InterPro" id="IPR050469">
    <property type="entry name" value="Diguanylate_Cyclase"/>
</dbReference>
<sequence length="964" mass="107828">MTLINQKKAMPLWLGVILICTLNFAHAGTPLTDYFKDTWSTQEGLPHNSINAIAQTSDGYLWFATWEGVARYNGRDFRFFERSTKTGILDSGTRTLISDDNNGLWIAGARGGITYHQDNQWQPQLTAQGMVNHLLKDRSGNIWVAVEGLGVFYRPKPSTDVDSTEEVWVLKNLSAYQLLEDTKGRVWAATDKGLFQLNGQNKQEVLAPYGLSKLHVYSILEMHDKSLLVATDRGAYTIKDNQATLLHPNLAGEAITTLMQDSESNLWLGTISKGILRVSKGHIETLNTQSGLPNNRVLSILQDLEGSIWIGTNGGLMRLRKAPFTTWTKKRNLVGNYIRSVIDVDSESVLVGSSEGLSLITNNVALDARLNSGRPVSVLSFAKRREGGIWVGTYLNGLMLWKDKRLLHHLDHDNGLPSDEVRAILEDSHNNLWIGTTDGLVRQDASGQQRIFTRDDGLPGNYIMALTEDDRGQIWVGTGVGVAKLTSNGFEIVPINSQEGAEYAFGFWVEPGYVWIATDRGLVRYNQKNEELSLVGRRSGLPIDKLFQVIYDGTNGLWLTSNRGIWRVDYHAAHAVADGRQSEIAFEHFSESDGLASAQANGGSNPAAVAMDNGKLWFATAKGVAMIDSSTISQKNTALLPLTIESISADGRDVSANQKSVLPAGTNRVVFTYAGLGYVMSSRIEYRTCLVGFEDTWASRGKNTIAEYTNLAPGEYQFLVSARYPYSDWNTADRVYKFTILPHFWQRLEVQIGVALLILVILAGSLRWRFQQLQKNELRLKALVEKQTYDLRQQSEDFQRQANEDELTGLPNRRAFDLWLSEGFVQAKQQQTSLILVIMDIDHFKKINDHYSHLIGDQAIKSLAAQLQLIASNQVHVARWGGEEFTLVIEGVDDIDIAAYCDNIRQSIETFDYSDIATDLKMTVSMGVAFVNNVESYQDLLRLADQALYRAKERGRNRVEIWHQ</sequence>
<dbReference type="PROSITE" id="PS50887">
    <property type="entry name" value="GGDEF"/>
    <property type="match status" value="1"/>
</dbReference>
<protein>
    <recommendedName>
        <fullName evidence="2">diguanylate cyclase</fullName>
        <ecNumber evidence="2">2.7.7.65</ecNumber>
    </recommendedName>
</protein>
<evidence type="ECO:0000256" key="1">
    <source>
        <dbReference type="ARBA" id="ARBA00001946"/>
    </source>
</evidence>
<dbReference type="Gene3D" id="2.60.40.10">
    <property type="entry name" value="Immunoglobulins"/>
    <property type="match status" value="1"/>
</dbReference>
<evidence type="ECO:0000256" key="4">
    <source>
        <dbReference type="SAM" id="SignalP"/>
    </source>
</evidence>
<dbReference type="GO" id="GO:1902201">
    <property type="term" value="P:negative regulation of bacterial-type flagellum-dependent cell motility"/>
    <property type="evidence" value="ECO:0007669"/>
    <property type="project" value="TreeGrafter"/>
</dbReference>